<sequence>MNFLNPLWLWALTGAALPILVHLFARKRGKVLKFSTLQFLRLSQLRTGRRRRLEEILVLLLRVLALACLLAALAGPVSRSRLFGERETAAVLILDDSLSMAAAVNGRTASVRARELARSALASLPEKSEVAVLTFAGRRLPFTRRRDDVGRWLDGIEPGWTAGNLPAALEEAFGLLDRKTGNRIIYLFTDGQAYPWRNVVRSAKDGRRPALVLALAGPPAAGNLTCREVEPVPGRRRARCTVSNWGDRPAVAEVSLAGPAWRLARSLEVAAGESRSVDFDLPEEAGRLEGGVAAAGDPLAADNVCRVDLNASGPRRIMIAGSSGPALFYLEKALALDAETTGLELFSRESAGLSATALAGCGMVILADPGRLAPAVSAFLQDYVRSGGNLLYFAGDRVLAADFNRDWQAPGGTEFLMPARIIDWPRLAVPVRIAWAAAEHPLFLPFGSRALEYLKSVNFNRLVRLEPVDGTVLMRGESGLPLLLEKRVGRGRIMLAAFLPGEDWTNLVFKPGFPVLMQHLARYLSGGNLLAVRTGEVFRPLAGGGRLFSPEGSEVPAEPAAGGWRLDRPGFWRLVPTASGTARERVISVNPDPEEGNLARIGAAEVRQRLAGVTVEFLEAEQALPFLERGAAARDLSDTLLRLALLLILAEAGLAAFFYHLKHREGRHA</sequence>
<protein>
    <recommendedName>
        <fullName evidence="5">VWFA domain-containing protein</fullName>
    </recommendedName>
</protein>
<proteinExistence type="predicted"/>
<dbReference type="SUPFAM" id="SSF52317">
    <property type="entry name" value="Class I glutamine amidotransferase-like"/>
    <property type="match status" value="1"/>
</dbReference>
<evidence type="ECO:0000259" key="2">
    <source>
        <dbReference type="Pfam" id="PF07584"/>
    </source>
</evidence>
<evidence type="ECO:0000313" key="4">
    <source>
        <dbReference type="EMBL" id="OPZ92356.1"/>
    </source>
</evidence>
<dbReference type="InterPro" id="IPR024163">
    <property type="entry name" value="Aerotolerance_reg_N"/>
</dbReference>
<name>A0A1V5MGN9_UNCT6</name>
<dbReference type="InterPro" id="IPR029062">
    <property type="entry name" value="Class_I_gatase-like"/>
</dbReference>
<dbReference type="InterPro" id="IPR036465">
    <property type="entry name" value="vWFA_dom_sf"/>
</dbReference>
<accession>A0A1V5MGN9</accession>
<feature type="domain" description="Aerotolerance regulator N-terminal" evidence="2">
    <location>
        <begin position="1"/>
        <end position="76"/>
    </location>
</feature>
<dbReference type="SUPFAM" id="SSF53300">
    <property type="entry name" value="vWA-like"/>
    <property type="match status" value="1"/>
</dbReference>
<keyword evidence="1" id="KW-0812">Transmembrane</keyword>
<reference evidence="4" key="1">
    <citation type="submission" date="2017-02" db="EMBL/GenBank/DDBJ databases">
        <title>Delving into the versatile metabolic prowess of the omnipresent phylum Bacteroidetes.</title>
        <authorList>
            <person name="Nobu M.K."/>
            <person name="Mei R."/>
            <person name="Narihiro T."/>
            <person name="Kuroda K."/>
            <person name="Liu W.-T."/>
        </authorList>
    </citation>
    <scope>NUCLEOTIDE SEQUENCE</scope>
    <source>
        <strain evidence="4">ADurb.Bin417</strain>
    </source>
</reference>
<feature type="transmembrane region" description="Helical" evidence="1">
    <location>
        <begin position="640"/>
        <end position="661"/>
    </location>
</feature>
<organism evidence="4">
    <name type="scientific">candidate division TA06 bacterium ADurb.Bin417</name>
    <dbReference type="NCBI Taxonomy" id="1852828"/>
    <lineage>
        <taxon>Bacteria</taxon>
        <taxon>Bacteria division TA06</taxon>
    </lineage>
</organism>
<keyword evidence="1" id="KW-1133">Transmembrane helix</keyword>
<evidence type="ECO:0000259" key="3">
    <source>
        <dbReference type="Pfam" id="PF13519"/>
    </source>
</evidence>
<evidence type="ECO:0000256" key="1">
    <source>
        <dbReference type="SAM" id="Phobius"/>
    </source>
</evidence>
<feature type="transmembrane region" description="Helical" evidence="1">
    <location>
        <begin position="56"/>
        <end position="77"/>
    </location>
</feature>
<dbReference type="NCBIfam" id="TIGR02226">
    <property type="entry name" value="two_anch"/>
    <property type="match status" value="1"/>
</dbReference>
<keyword evidence="1" id="KW-0472">Membrane</keyword>
<dbReference type="Gene3D" id="3.40.50.880">
    <property type="match status" value="1"/>
</dbReference>
<dbReference type="AlphaFoldDB" id="A0A1V5MGN9"/>
<dbReference type="InterPro" id="IPR011933">
    <property type="entry name" value="Double_TM_dom"/>
</dbReference>
<evidence type="ECO:0008006" key="5">
    <source>
        <dbReference type="Google" id="ProtNLM"/>
    </source>
</evidence>
<dbReference type="Pfam" id="PF07584">
    <property type="entry name" value="BatA"/>
    <property type="match status" value="1"/>
</dbReference>
<dbReference type="InterPro" id="IPR002035">
    <property type="entry name" value="VWF_A"/>
</dbReference>
<feature type="transmembrane region" description="Helical" evidence="1">
    <location>
        <begin position="6"/>
        <end position="25"/>
    </location>
</feature>
<dbReference type="Gene3D" id="3.40.50.410">
    <property type="entry name" value="von Willebrand factor, type A domain"/>
    <property type="match status" value="1"/>
</dbReference>
<dbReference type="Proteomes" id="UP000485484">
    <property type="component" value="Unassembled WGS sequence"/>
</dbReference>
<dbReference type="Pfam" id="PF13519">
    <property type="entry name" value="VWA_2"/>
    <property type="match status" value="1"/>
</dbReference>
<gene>
    <name evidence="4" type="ORF">BWY73_00840</name>
</gene>
<dbReference type="CDD" id="cd00198">
    <property type="entry name" value="vWFA"/>
    <property type="match status" value="1"/>
</dbReference>
<dbReference type="PANTHER" id="PTHR37464">
    <property type="entry name" value="BLL2463 PROTEIN"/>
    <property type="match status" value="1"/>
</dbReference>
<dbReference type="PANTHER" id="PTHR37464:SF1">
    <property type="entry name" value="BLL2463 PROTEIN"/>
    <property type="match status" value="1"/>
</dbReference>
<feature type="domain" description="VWFA" evidence="3">
    <location>
        <begin position="91"/>
        <end position="192"/>
    </location>
</feature>
<comment type="caution">
    <text evidence="4">The sequence shown here is derived from an EMBL/GenBank/DDBJ whole genome shotgun (WGS) entry which is preliminary data.</text>
</comment>
<dbReference type="EMBL" id="MWAK01000106">
    <property type="protein sequence ID" value="OPZ92356.1"/>
    <property type="molecule type" value="Genomic_DNA"/>
</dbReference>